<name>A0A0A2G577_9PORP</name>
<evidence type="ECO:0000313" key="4">
    <source>
        <dbReference type="Proteomes" id="UP000030134"/>
    </source>
</evidence>
<protein>
    <submittedName>
        <fullName evidence="3">PorT protein</fullName>
    </submittedName>
</protein>
<proteinExistence type="predicted"/>
<evidence type="ECO:0000313" key="3">
    <source>
        <dbReference type="EMBL" id="KGN97525.1"/>
    </source>
</evidence>
<feature type="signal peptide" evidence="1">
    <location>
        <begin position="1"/>
        <end position="19"/>
    </location>
</feature>
<reference evidence="3 4" key="1">
    <citation type="submission" date="2014-08" db="EMBL/GenBank/DDBJ databases">
        <title>Porphyromonas gingivicanis strain:COT-022_OH1391 Genome sequencing.</title>
        <authorList>
            <person name="Wallis C."/>
            <person name="Deusch O."/>
            <person name="O'Flynn C."/>
            <person name="Davis I."/>
            <person name="Jospin G."/>
            <person name="Darling A.E."/>
            <person name="Coil D.A."/>
            <person name="Alexiev A."/>
            <person name="Horsfall A."/>
            <person name="Kirkwood N."/>
            <person name="Harris S."/>
            <person name="Eisen J.A."/>
        </authorList>
    </citation>
    <scope>NUCLEOTIDE SEQUENCE [LARGE SCALE GENOMIC DNA]</scope>
    <source>
        <strain evidence="4">COT-022 OH1391</strain>
    </source>
</reference>
<organism evidence="3 4">
    <name type="scientific">Porphyromonas gingivicanis</name>
    <dbReference type="NCBI Taxonomy" id="266762"/>
    <lineage>
        <taxon>Bacteria</taxon>
        <taxon>Pseudomonadati</taxon>
        <taxon>Bacteroidota</taxon>
        <taxon>Bacteroidia</taxon>
        <taxon>Bacteroidales</taxon>
        <taxon>Porphyromonadaceae</taxon>
        <taxon>Porphyromonas</taxon>
    </lineage>
</organism>
<dbReference type="Pfam" id="PF13568">
    <property type="entry name" value="OMP_b-brl_2"/>
    <property type="match status" value="1"/>
</dbReference>
<accession>A0A0A2G577</accession>
<keyword evidence="1" id="KW-0732">Signal</keyword>
<keyword evidence="4" id="KW-1185">Reference proteome</keyword>
<dbReference type="AlphaFoldDB" id="A0A0A2G577"/>
<feature type="chain" id="PRO_5001987028" evidence="1">
    <location>
        <begin position="20"/>
        <end position="236"/>
    </location>
</feature>
<comment type="caution">
    <text evidence="3">The sequence shown here is derived from an EMBL/GenBank/DDBJ whole genome shotgun (WGS) entry which is preliminary data.</text>
</comment>
<evidence type="ECO:0000256" key="1">
    <source>
        <dbReference type="SAM" id="SignalP"/>
    </source>
</evidence>
<dbReference type="EMBL" id="JQZW01000012">
    <property type="protein sequence ID" value="KGN97525.1"/>
    <property type="molecule type" value="Genomic_DNA"/>
</dbReference>
<gene>
    <name evidence="3" type="ORF">HQ36_06435</name>
</gene>
<sequence>MRGLLFLMFFFCSVLPLSAQKEVPMRRPYADYRTVHLGFHVGMHTQDLVITNSGFVRNPSTPEAQPLYATVANYTPGFSVGLIVDYTIVQNLELRLQPTLHLSERQITYSNGNQEIERLGFRSNIIEVPVMLKYASRRLNNVRPYIIGGVYGGLQVGQRKMDAVHFKTMDYGIRIGVGCDFYLPFFKLCPELSFSYGLPDVIERNRPDIWDDHRYDYTQAMSRASSRMILLTFNFE</sequence>
<dbReference type="Proteomes" id="UP000030134">
    <property type="component" value="Unassembled WGS sequence"/>
</dbReference>
<evidence type="ECO:0000259" key="2">
    <source>
        <dbReference type="Pfam" id="PF13568"/>
    </source>
</evidence>
<dbReference type="STRING" id="266762.HQ36_06435"/>
<feature type="domain" description="Outer membrane protein beta-barrel" evidence="2">
    <location>
        <begin position="26"/>
        <end position="202"/>
    </location>
</feature>
<dbReference type="InterPro" id="IPR025665">
    <property type="entry name" value="Beta-barrel_OMP_2"/>
</dbReference>
<dbReference type="eggNOG" id="ENOG502Z7U1">
    <property type="taxonomic scope" value="Bacteria"/>
</dbReference>